<protein>
    <submittedName>
        <fullName evidence="1">Uncharacterized protein</fullName>
    </submittedName>
</protein>
<proteinExistence type="predicted"/>
<evidence type="ECO:0000313" key="1">
    <source>
        <dbReference type="EMBL" id="GAJ20580.1"/>
    </source>
</evidence>
<reference evidence="1" key="1">
    <citation type="journal article" date="2014" name="Front. Microbiol.">
        <title>High frequency of phylogenetically diverse reductive dehalogenase-homologous genes in deep subseafloor sedimentary metagenomes.</title>
        <authorList>
            <person name="Kawai M."/>
            <person name="Futagami T."/>
            <person name="Toyoda A."/>
            <person name="Takaki Y."/>
            <person name="Nishi S."/>
            <person name="Hori S."/>
            <person name="Arai W."/>
            <person name="Tsubouchi T."/>
            <person name="Morono Y."/>
            <person name="Uchiyama I."/>
            <person name="Ito T."/>
            <person name="Fujiyama A."/>
            <person name="Inagaki F."/>
            <person name="Takami H."/>
        </authorList>
    </citation>
    <scope>NUCLEOTIDE SEQUENCE</scope>
    <source>
        <strain evidence="1">Expedition CK06-06</strain>
    </source>
</reference>
<name>X1W0P8_9ZZZZ</name>
<dbReference type="EMBL" id="BARW01042151">
    <property type="protein sequence ID" value="GAJ20580.1"/>
    <property type="molecule type" value="Genomic_DNA"/>
</dbReference>
<gene>
    <name evidence="1" type="ORF">S12H4_62663</name>
</gene>
<dbReference type="AlphaFoldDB" id="X1W0P8"/>
<feature type="non-terminal residue" evidence="1">
    <location>
        <position position="1"/>
    </location>
</feature>
<comment type="caution">
    <text evidence="1">The sequence shown here is derived from an EMBL/GenBank/DDBJ whole genome shotgun (WGS) entry which is preliminary data.</text>
</comment>
<sequence>SIGAILEDEELAVFARAGRVCEVIVSVVMSDDTLIPLYKRDNDKELRERGWGKVNAIE</sequence>
<accession>X1W0P8</accession>
<organism evidence="1">
    <name type="scientific">marine sediment metagenome</name>
    <dbReference type="NCBI Taxonomy" id="412755"/>
    <lineage>
        <taxon>unclassified sequences</taxon>
        <taxon>metagenomes</taxon>
        <taxon>ecological metagenomes</taxon>
    </lineage>
</organism>